<comment type="caution">
    <text evidence="1">The sequence shown here is derived from an EMBL/GenBank/DDBJ whole genome shotgun (WGS) entry which is preliminary data.</text>
</comment>
<gene>
    <name evidence="1" type="ORF">Tco_1041136</name>
</gene>
<proteinExistence type="predicted"/>
<keyword evidence="2" id="KW-1185">Reference proteome</keyword>
<dbReference type="EMBL" id="BQNB010018439">
    <property type="protein sequence ID" value="GJT74411.1"/>
    <property type="molecule type" value="Genomic_DNA"/>
</dbReference>
<name>A0ABQ5GGS4_9ASTR</name>
<evidence type="ECO:0000313" key="1">
    <source>
        <dbReference type="EMBL" id="GJT74411.1"/>
    </source>
</evidence>
<accession>A0ABQ5GGS4</accession>
<protein>
    <submittedName>
        <fullName evidence="1">Uncharacterized protein</fullName>
    </submittedName>
</protein>
<dbReference type="Proteomes" id="UP001151760">
    <property type="component" value="Unassembled WGS sequence"/>
</dbReference>
<evidence type="ECO:0000313" key="2">
    <source>
        <dbReference type="Proteomes" id="UP001151760"/>
    </source>
</evidence>
<reference evidence="1" key="1">
    <citation type="journal article" date="2022" name="Int. J. Mol. Sci.">
        <title>Draft Genome of Tanacetum Coccineum: Genomic Comparison of Closely Related Tanacetum-Family Plants.</title>
        <authorList>
            <person name="Yamashiro T."/>
            <person name="Shiraishi A."/>
            <person name="Nakayama K."/>
            <person name="Satake H."/>
        </authorList>
    </citation>
    <scope>NUCLEOTIDE SEQUENCE</scope>
</reference>
<sequence>MFIGKHHWLRWESSWNSTRVSVVGRLAERLCRKVKVMMRKAIEKGDKGVEAPRISKPLICSQGVNEADYPPIGYQGYMPPGYAYRLDPSHDGSS</sequence>
<organism evidence="1 2">
    <name type="scientific">Tanacetum coccineum</name>
    <dbReference type="NCBI Taxonomy" id="301880"/>
    <lineage>
        <taxon>Eukaryota</taxon>
        <taxon>Viridiplantae</taxon>
        <taxon>Streptophyta</taxon>
        <taxon>Embryophyta</taxon>
        <taxon>Tracheophyta</taxon>
        <taxon>Spermatophyta</taxon>
        <taxon>Magnoliopsida</taxon>
        <taxon>eudicotyledons</taxon>
        <taxon>Gunneridae</taxon>
        <taxon>Pentapetalae</taxon>
        <taxon>asterids</taxon>
        <taxon>campanulids</taxon>
        <taxon>Asterales</taxon>
        <taxon>Asteraceae</taxon>
        <taxon>Asteroideae</taxon>
        <taxon>Anthemideae</taxon>
        <taxon>Anthemidinae</taxon>
        <taxon>Tanacetum</taxon>
    </lineage>
</organism>
<reference evidence="1" key="2">
    <citation type="submission" date="2022-01" db="EMBL/GenBank/DDBJ databases">
        <authorList>
            <person name="Yamashiro T."/>
            <person name="Shiraishi A."/>
            <person name="Satake H."/>
            <person name="Nakayama K."/>
        </authorList>
    </citation>
    <scope>NUCLEOTIDE SEQUENCE</scope>
</reference>